<keyword evidence="7 9" id="KW-0460">Magnesium</keyword>
<keyword evidence="6 9" id="KW-0067">ATP-binding</keyword>
<evidence type="ECO:0000313" key="11">
    <source>
        <dbReference type="Proteomes" id="UP000244905"/>
    </source>
</evidence>
<dbReference type="AlphaFoldDB" id="A0A2V1IRU9"/>
<keyword evidence="3 9" id="KW-0479">Metal-binding</keyword>
<feature type="binding site" evidence="9">
    <location>
        <position position="115"/>
    </location>
    <ligand>
        <name>Mg(2+)</name>
        <dbReference type="ChEBI" id="CHEBI:18420"/>
    </ligand>
</feature>
<feature type="binding site" evidence="9">
    <location>
        <position position="17"/>
    </location>
    <ligand>
        <name>Mg(2+)</name>
        <dbReference type="ChEBI" id="CHEBI:18420"/>
    </ligand>
</feature>
<feature type="binding site" evidence="9">
    <location>
        <position position="42"/>
    </location>
    <ligand>
        <name>substrate</name>
    </ligand>
</feature>
<evidence type="ECO:0000256" key="4">
    <source>
        <dbReference type="ARBA" id="ARBA00022741"/>
    </source>
</evidence>
<evidence type="ECO:0000256" key="8">
    <source>
        <dbReference type="ARBA" id="ARBA00047386"/>
    </source>
</evidence>
<sequence>MSQAYFISGIDTDAGKSYVTGYLASLIMKEGKSVITQKFIQTGNTGFSEDIDLHRKIMGVEMLPEDLDHTTAPVIFSYPASAQLAARLDGREIDLAVIDEATRKLKERYDIVLIEGAGGLMVPVTDDFFTIDYVSSRRLPLILVANGVLGSINHTVLSLEAIKARGIELAALIYNEHFDTDRVIAEDTQGFLRRYVSRHFPAARFATVPSLQD</sequence>
<name>A0A2V1IRU9_9BACT</name>
<gene>
    <name evidence="9" type="primary">bioD</name>
    <name evidence="10" type="ORF">C5O23_01295</name>
</gene>
<dbReference type="GO" id="GO:0004141">
    <property type="term" value="F:dethiobiotin synthase activity"/>
    <property type="evidence" value="ECO:0007669"/>
    <property type="project" value="UniProtKB-UniRule"/>
</dbReference>
<dbReference type="EC" id="6.3.3.3" evidence="9"/>
<keyword evidence="4 9" id="KW-0547">Nucleotide-binding</keyword>
<evidence type="ECO:0000313" key="10">
    <source>
        <dbReference type="EMBL" id="PWB04222.1"/>
    </source>
</evidence>
<comment type="subcellular location">
    <subcellularLocation>
        <location evidence="9">Cytoplasm</location>
    </subcellularLocation>
</comment>
<dbReference type="Pfam" id="PF13500">
    <property type="entry name" value="AAA_26"/>
    <property type="match status" value="1"/>
</dbReference>
<dbReference type="HAMAP" id="MF_00336">
    <property type="entry name" value="BioD"/>
    <property type="match status" value="1"/>
</dbReference>
<comment type="similarity">
    <text evidence="9">Belongs to the dethiobiotin synthetase family.</text>
</comment>
<evidence type="ECO:0000256" key="3">
    <source>
        <dbReference type="ARBA" id="ARBA00022723"/>
    </source>
</evidence>
<reference evidence="11" key="1">
    <citation type="submission" date="2018-02" db="EMBL/GenBank/DDBJ databases">
        <authorList>
            <person name="Clavel T."/>
            <person name="Strowig T."/>
        </authorList>
    </citation>
    <scope>NUCLEOTIDE SEQUENCE [LARGE SCALE GENOMIC DNA]</scope>
    <source>
        <strain evidence="11">DSM 103720</strain>
    </source>
</reference>
<keyword evidence="1 9" id="KW-0963">Cytoplasm</keyword>
<dbReference type="CDD" id="cd03109">
    <property type="entry name" value="DTBS"/>
    <property type="match status" value="1"/>
</dbReference>
<protein>
    <recommendedName>
        <fullName evidence="9">ATP-dependent dethiobiotin synthetase BioD</fullName>
        <ecNumber evidence="9">6.3.3.3</ecNumber>
    </recommendedName>
    <alternativeName>
        <fullName evidence="9">DTB synthetase</fullName>
        <shortName evidence="9">DTBS</shortName>
    </alternativeName>
    <alternativeName>
        <fullName evidence="9">Dethiobiotin synthase</fullName>
    </alternativeName>
</protein>
<dbReference type="InterPro" id="IPR004472">
    <property type="entry name" value="DTB_synth_BioD"/>
</dbReference>
<dbReference type="PANTHER" id="PTHR43210:SF2">
    <property type="entry name" value="ATP-DEPENDENT DETHIOBIOTIN SYNTHETASE BIOD 2"/>
    <property type="match status" value="1"/>
</dbReference>
<dbReference type="Gene3D" id="3.40.50.300">
    <property type="entry name" value="P-loop containing nucleotide triphosphate hydrolases"/>
    <property type="match status" value="1"/>
</dbReference>
<dbReference type="GO" id="GO:0000287">
    <property type="term" value="F:magnesium ion binding"/>
    <property type="evidence" value="ECO:0007669"/>
    <property type="project" value="UniProtKB-UniRule"/>
</dbReference>
<dbReference type="GO" id="GO:0005524">
    <property type="term" value="F:ATP binding"/>
    <property type="evidence" value="ECO:0007669"/>
    <property type="project" value="UniProtKB-UniRule"/>
</dbReference>
<dbReference type="SUPFAM" id="SSF52540">
    <property type="entry name" value="P-loop containing nucleoside triphosphate hydrolases"/>
    <property type="match status" value="1"/>
</dbReference>
<evidence type="ECO:0000256" key="1">
    <source>
        <dbReference type="ARBA" id="ARBA00022490"/>
    </source>
</evidence>
<keyword evidence="11" id="KW-1185">Reference proteome</keyword>
<dbReference type="InterPro" id="IPR027417">
    <property type="entry name" value="P-loop_NTPase"/>
</dbReference>
<feature type="binding site" evidence="9">
    <location>
        <begin position="175"/>
        <end position="176"/>
    </location>
    <ligand>
        <name>ATP</name>
        <dbReference type="ChEBI" id="CHEBI:30616"/>
    </ligand>
</feature>
<dbReference type="GO" id="GO:0005829">
    <property type="term" value="C:cytosol"/>
    <property type="evidence" value="ECO:0007669"/>
    <property type="project" value="TreeGrafter"/>
</dbReference>
<dbReference type="PANTHER" id="PTHR43210">
    <property type="entry name" value="DETHIOBIOTIN SYNTHETASE"/>
    <property type="match status" value="1"/>
</dbReference>
<dbReference type="GO" id="GO:0009102">
    <property type="term" value="P:biotin biosynthetic process"/>
    <property type="evidence" value="ECO:0007669"/>
    <property type="project" value="UniProtKB-UniRule"/>
</dbReference>
<feature type="binding site" evidence="9">
    <location>
        <begin position="13"/>
        <end position="18"/>
    </location>
    <ligand>
        <name>ATP</name>
        <dbReference type="ChEBI" id="CHEBI:30616"/>
    </ligand>
</feature>
<comment type="function">
    <text evidence="9">Catalyzes a mechanistically unusual reaction, the ATP-dependent insertion of CO2 between the N7 and N8 nitrogen atoms of 7,8-diaminopelargonic acid (DAPA, also called 7,8-diammoniononanoate) to form a ureido ring.</text>
</comment>
<organism evidence="10 11">
    <name type="scientific">Duncaniella muris</name>
    <dbReference type="NCBI Taxonomy" id="2094150"/>
    <lineage>
        <taxon>Bacteria</taxon>
        <taxon>Pseudomonadati</taxon>
        <taxon>Bacteroidota</taxon>
        <taxon>Bacteroidia</taxon>
        <taxon>Bacteroidales</taxon>
        <taxon>Muribaculaceae</taxon>
        <taxon>Duncaniella</taxon>
    </lineage>
</organism>
<dbReference type="PIRSF" id="PIRSF006755">
    <property type="entry name" value="DTB_synth"/>
    <property type="match status" value="1"/>
</dbReference>
<comment type="caution">
    <text evidence="10">The sequence shown here is derived from an EMBL/GenBank/DDBJ whole genome shotgun (WGS) entry which is preliminary data.</text>
</comment>
<dbReference type="UniPathway" id="UPA00078">
    <property type="reaction ID" value="UER00161"/>
</dbReference>
<feature type="active site" evidence="9">
    <location>
        <position position="38"/>
    </location>
</feature>
<comment type="catalytic activity">
    <reaction evidence="9">
        <text>(7R,8S)-7,8-diammoniononanoate + CO2 + ATP = (4R,5S)-dethiobiotin + ADP + phosphate + 3 H(+)</text>
        <dbReference type="Rhea" id="RHEA:15805"/>
        <dbReference type="ChEBI" id="CHEBI:15378"/>
        <dbReference type="ChEBI" id="CHEBI:16526"/>
        <dbReference type="ChEBI" id="CHEBI:30616"/>
        <dbReference type="ChEBI" id="CHEBI:43474"/>
        <dbReference type="ChEBI" id="CHEBI:149469"/>
        <dbReference type="ChEBI" id="CHEBI:149473"/>
        <dbReference type="ChEBI" id="CHEBI:456216"/>
        <dbReference type="EC" id="6.3.3.3"/>
    </reaction>
</comment>
<comment type="cofactor">
    <cofactor evidence="9">
        <name>Mg(2+)</name>
        <dbReference type="ChEBI" id="CHEBI:18420"/>
    </cofactor>
</comment>
<evidence type="ECO:0000256" key="5">
    <source>
        <dbReference type="ARBA" id="ARBA00022756"/>
    </source>
</evidence>
<keyword evidence="5 9" id="KW-0093">Biotin biosynthesis</keyword>
<feature type="binding site" evidence="9">
    <location>
        <begin position="115"/>
        <end position="118"/>
    </location>
    <ligand>
        <name>ATP</name>
        <dbReference type="ChEBI" id="CHEBI:30616"/>
    </ligand>
</feature>
<feature type="binding site" evidence="9">
    <location>
        <position position="50"/>
    </location>
    <ligand>
        <name>Mg(2+)</name>
        <dbReference type="ChEBI" id="CHEBI:18420"/>
    </ligand>
</feature>
<evidence type="ECO:0000256" key="9">
    <source>
        <dbReference type="HAMAP-Rule" id="MF_00336"/>
    </source>
</evidence>
<comment type="catalytic activity">
    <reaction evidence="8">
        <text>(7R,8S)-8-amino-7-(carboxyamino)nonanoate + ATP = (4R,5S)-dethiobiotin + ADP + phosphate + H(+)</text>
        <dbReference type="Rhea" id="RHEA:63684"/>
        <dbReference type="ChEBI" id="CHEBI:15378"/>
        <dbReference type="ChEBI" id="CHEBI:30616"/>
        <dbReference type="ChEBI" id="CHEBI:43474"/>
        <dbReference type="ChEBI" id="CHEBI:149470"/>
        <dbReference type="ChEBI" id="CHEBI:149473"/>
        <dbReference type="ChEBI" id="CHEBI:456216"/>
    </reaction>
</comment>
<dbReference type="EMBL" id="PUEC01000002">
    <property type="protein sequence ID" value="PWB04222.1"/>
    <property type="molecule type" value="Genomic_DNA"/>
</dbReference>
<comment type="subunit">
    <text evidence="9">Homodimer.</text>
</comment>
<comment type="caution">
    <text evidence="9">Lacks conserved residue(s) required for the propagation of feature annotation.</text>
</comment>
<dbReference type="Proteomes" id="UP000244905">
    <property type="component" value="Unassembled WGS sequence"/>
</dbReference>
<evidence type="ECO:0000256" key="6">
    <source>
        <dbReference type="ARBA" id="ARBA00022840"/>
    </source>
</evidence>
<accession>A0A2V1IRU9</accession>
<keyword evidence="2 9" id="KW-0436">Ligase</keyword>
<evidence type="ECO:0000256" key="2">
    <source>
        <dbReference type="ARBA" id="ARBA00022598"/>
    </source>
</evidence>
<feature type="binding site" evidence="9">
    <location>
        <position position="50"/>
    </location>
    <ligand>
        <name>ATP</name>
        <dbReference type="ChEBI" id="CHEBI:30616"/>
    </ligand>
</feature>
<comment type="pathway">
    <text evidence="9">Cofactor biosynthesis; biotin biosynthesis; biotin from 7,8-diaminononanoate: step 1/2.</text>
</comment>
<dbReference type="RefSeq" id="WP_107031146.1">
    <property type="nucleotide sequence ID" value="NZ_CAJSYL010000004.1"/>
</dbReference>
<dbReference type="GeneID" id="82524985"/>
<proteinExistence type="inferred from homology"/>
<dbReference type="NCBIfam" id="TIGR00347">
    <property type="entry name" value="bioD"/>
    <property type="match status" value="1"/>
</dbReference>
<evidence type="ECO:0000256" key="7">
    <source>
        <dbReference type="ARBA" id="ARBA00022842"/>
    </source>
</evidence>